<evidence type="ECO:0000256" key="1">
    <source>
        <dbReference type="SAM" id="SignalP"/>
    </source>
</evidence>
<accession>A0A0C9M4W2</accession>
<reference evidence="2" key="1">
    <citation type="submission" date="2014-09" db="EMBL/GenBank/DDBJ databases">
        <title>Draft genome sequence of an oleaginous Mucoromycotina fungus Mucor ambiguus NBRC6742.</title>
        <authorList>
            <person name="Takeda I."/>
            <person name="Yamane N."/>
            <person name="Morita T."/>
            <person name="Tamano K."/>
            <person name="Machida M."/>
            <person name="Baker S."/>
            <person name="Koike H."/>
        </authorList>
    </citation>
    <scope>NUCLEOTIDE SEQUENCE</scope>
    <source>
        <strain evidence="2">NBRC 6742</strain>
    </source>
</reference>
<organism evidence="2">
    <name type="scientific">Mucor ambiguus</name>
    <dbReference type="NCBI Taxonomy" id="91626"/>
    <lineage>
        <taxon>Eukaryota</taxon>
        <taxon>Fungi</taxon>
        <taxon>Fungi incertae sedis</taxon>
        <taxon>Mucoromycota</taxon>
        <taxon>Mucoromycotina</taxon>
        <taxon>Mucoromycetes</taxon>
        <taxon>Mucorales</taxon>
        <taxon>Mucorineae</taxon>
        <taxon>Mucoraceae</taxon>
        <taxon>Mucor</taxon>
    </lineage>
</organism>
<feature type="signal peptide" evidence="1">
    <location>
        <begin position="1"/>
        <end position="24"/>
    </location>
</feature>
<dbReference type="OrthoDB" id="2267054at2759"/>
<dbReference type="EMBL" id="DF836296">
    <property type="protein sequence ID" value="GAN01384.1"/>
    <property type="molecule type" value="Genomic_DNA"/>
</dbReference>
<proteinExistence type="predicted"/>
<evidence type="ECO:0008006" key="4">
    <source>
        <dbReference type="Google" id="ProtNLM"/>
    </source>
</evidence>
<dbReference type="Proteomes" id="UP000053815">
    <property type="component" value="Unassembled WGS sequence"/>
</dbReference>
<keyword evidence="3" id="KW-1185">Reference proteome</keyword>
<protein>
    <recommendedName>
        <fullName evidence="4">Secreted protein</fullName>
    </recommendedName>
</protein>
<name>A0A0C9M4W2_9FUNG</name>
<gene>
    <name evidence="2" type="ORF">MAM1_0007d00817</name>
</gene>
<keyword evidence="1" id="KW-0732">Signal</keyword>
<dbReference type="AlphaFoldDB" id="A0A0C9M4W2"/>
<sequence>MRSYFLLTLALPLMALFTNQQVSAAAIQEQEACIKRAYAFYDAITKHGCNVNEAEGKCKERFDFGVRTLNDLLDRCQRSDYVTLCRIIPSGGFFSFTRCTSLQENGKLTKAECQAKAREDYVFHGEDGSRSVFKAGDSRCINTINYNCHNLC</sequence>
<feature type="chain" id="PRO_5002209140" description="Secreted protein" evidence="1">
    <location>
        <begin position="25"/>
        <end position="152"/>
    </location>
</feature>
<evidence type="ECO:0000313" key="3">
    <source>
        <dbReference type="Proteomes" id="UP000053815"/>
    </source>
</evidence>
<evidence type="ECO:0000313" key="2">
    <source>
        <dbReference type="EMBL" id="GAN01384.1"/>
    </source>
</evidence>